<evidence type="ECO:0000259" key="3">
    <source>
        <dbReference type="Pfam" id="PF07804"/>
    </source>
</evidence>
<dbReference type="Pfam" id="PF07804">
    <property type="entry name" value="HipA_C"/>
    <property type="match status" value="1"/>
</dbReference>
<comment type="caution">
    <text evidence="4">The sequence shown here is derived from an EMBL/GenBank/DDBJ whole genome shotgun (WGS) entry which is preliminary data.</text>
</comment>
<accession>A0A2V3V5N4</accession>
<reference evidence="4 5" key="1">
    <citation type="submission" date="2018-05" db="EMBL/GenBank/DDBJ databases">
        <title>Genomic Encyclopedia of Type Strains, Phase IV (KMG-IV): sequencing the most valuable type-strain genomes for metagenomic binning, comparative biology and taxonomic classification.</title>
        <authorList>
            <person name="Goeker M."/>
        </authorList>
    </citation>
    <scope>NUCLEOTIDE SEQUENCE [LARGE SCALE GENOMIC DNA]</scope>
    <source>
        <strain evidence="4 5">DSM 3183</strain>
    </source>
</reference>
<dbReference type="GO" id="GO:0016301">
    <property type="term" value="F:kinase activity"/>
    <property type="evidence" value="ECO:0007669"/>
    <property type="project" value="UniProtKB-KW"/>
</dbReference>
<dbReference type="OrthoDB" id="9805913at2"/>
<dbReference type="Gene3D" id="1.10.1070.20">
    <property type="match status" value="1"/>
</dbReference>
<organism evidence="4 5">
    <name type="scientific">Blastomonas natatoria</name>
    <dbReference type="NCBI Taxonomy" id="34015"/>
    <lineage>
        <taxon>Bacteria</taxon>
        <taxon>Pseudomonadati</taxon>
        <taxon>Pseudomonadota</taxon>
        <taxon>Alphaproteobacteria</taxon>
        <taxon>Sphingomonadales</taxon>
        <taxon>Sphingomonadaceae</taxon>
        <taxon>Blastomonas</taxon>
    </lineage>
</organism>
<keyword evidence="5" id="KW-1185">Reference proteome</keyword>
<dbReference type="EMBL" id="QJJM01000014">
    <property type="protein sequence ID" value="PXW70108.1"/>
    <property type="molecule type" value="Genomic_DNA"/>
</dbReference>
<dbReference type="InterPro" id="IPR012893">
    <property type="entry name" value="HipA-like_C"/>
</dbReference>
<evidence type="ECO:0000256" key="1">
    <source>
        <dbReference type="ARBA" id="ARBA00022679"/>
    </source>
</evidence>
<keyword evidence="1" id="KW-0808">Transferase</keyword>
<evidence type="ECO:0000313" key="5">
    <source>
        <dbReference type="Proteomes" id="UP000248014"/>
    </source>
</evidence>
<keyword evidence="2" id="KW-0418">Kinase</keyword>
<dbReference type="Proteomes" id="UP000248014">
    <property type="component" value="Unassembled WGS sequence"/>
</dbReference>
<sequence>MTTPRPYPRQPCSMVIDVADWALDEDFPIYPTGSKPKRLLISKPDETSLFLRSGQGYLFKAAHDWQAQQMWSEILAYELSFHFGVPVPPAFAAIDSNTGEAGVLIELFYRYPRPTARLVHAADYMQDHFIEGRKGRPHAVRENLALCRALKAPEYYEWWAKAVLFDSLLGNVDRHSENWGFIFERKGDAQSVTLAPLYDNGTSLGYNILEERLDPAWTLEQIEQFVRKGKHDCGWSHKEDGPMLNIELCRRFFTTFPQYVPMGMAMLGVGRAAIEEIVEWAQGFDTPLRFSAARARFVVDQITTRQRLLREVLEQ</sequence>
<evidence type="ECO:0000256" key="2">
    <source>
        <dbReference type="ARBA" id="ARBA00022777"/>
    </source>
</evidence>
<name>A0A2V3V5N4_9SPHN</name>
<feature type="domain" description="HipA-like C-terminal" evidence="3">
    <location>
        <begin position="33"/>
        <end position="206"/>
    </location>
</feature>
<evidence type="ECO:0000313" key="4">
    <source>
        <dbReference type="EMBL" id="PXW70108.1"/>
    </source>
</evidence>
<dbReference type="AlphaFoldDB" id="A0A2V3V5N4"/>
<gene>
    <name evidence="4" type="ORF">C7451_11484</name>
</gene>
<proteinExistence type="predicted"/>
<protein>
    <submittedName>
        <fullName evidence="4">HipA-like protein</fullName>
    </submittedName>
</protein>